<sequence>MKYLLVLLILIVNTCIADAMKGFGAKYYDEDTETYSDTQNTDKDLIPDILIGSHIYKLESSSLGNLAKNAGVKVNEDNQADWICLKSKGINYWFISDKEMGDGDLTTIAIAKDGSSCTPYKGEIRVGIKNTPMLETSKDKISSYFSHEPKKDMVMYYKEVKTSDEYTQGNSIQYYLKGEHVQGLFISQGTTN</sequence>
<gene>
    <name evidence="1" type="ORF">HU722_20435</name>
</gene>
<reference evidence="1" key="1">
    <citation type="journal article" date="2020" name="Microorganisms">
        <title>Reliable Identification of Environmental Pseudomonas Isolates Using the rpoD Gene.</title>
        <authorList>
            <consortium name="The Broad Institute Genome Sequencing Platform"/>
            <person name="Girard L."/>
            <person name="Lood C."/>
            <person name="Rokni-Zadeh H."/>
            <person name="van Noort V."/>
            <person name="Lavigne R."/>
            <person name="De Mot R."/>
        </authorList>
    </citation>
    <scope>NUCLEOTIDE SEQUENCE [LARGE SCALE GENOMIC DNA]</scope>
    <source>
        <strain evidence="1">SWRI145</strain>
    </source>
</reference>
<dbReference type="EMBL" id="JABWQF010000012">
    <property type="protein sequence ID" value="MBC3293892.1"/>
    <property type="molecule type" value="Genomic_DNA"/>
</dbReference>
<proteinExistence type="predicted"/>
<name>A0A8H9YU23_9PSED</name>
<protein>
    <submittedName>
        <fullName evidence="1">Uncharacterized protein</fullName>
    </submittedName>
</protein>
<comment type="caution">
    <text evidence="1">The sequence shown here is derived from an EMBL/GenBank/DDBJ whole genome shotgun (WGS) entry which is preliminary data.</text>
</comment>
<accession>A0A8H9YU23</accession>
<dbReference type="AlphaFoldDB" id="A0A8H9YU23"/>
<organism evidence="1">
    <name type="scientific">Pseudomonas tritici</name>
    <dbReference type="NCBI Taxonomy" id="2745518"/>
    <lineage>
        <taxon>Bacteria</taxon>
        <taxon>Pseudomonadati</taxon>
        <taxon>Pseudomonadota</taxon>
        <taxon>Gammaproteobacteria</taxon>
        <taxon>Pseudomonadales</taxon>
        <taxon>Pseudomonadaceae</taxon>
        <taxon>Pseudomonas</taxon>
    </lineage>
</organism>
<evidence type="ECO:0000313" key="1">
    <source>
        <dbReference type="EMBL" id="MBC3293892.1"/>
    </source>
</evidence>